<dbReference type="AlphaFoldDB" id="I4B7N7"/>
<dbReference type="InterPro" id="IPR012826">
    <property type="entry name" value="FliN"/>
</dbReference>
<dbReference type="InterPro" id="IPR051469">
    <property type="entry name" value="FliN/MopA/SpaO"/>
</dbReference>
<comment type="subcellular location">
    <subcellularLocation>
        <location evidence="1">Cell membrane</location>
        <topology evidence="1">Peripheral membrane protein</topology>
        <orientation evidence="1">Cytoplasmic side</orientation>
    </subcellularLocation>
</comment>
<keyword evidence="10" id="KW-0966">Cell projection</keyword>
<organism evidence="10 11">
    <name type="scientific">Turneriella parva (strain ATCC BAA-1111 / DSM 21527 / NCTC 11395 / H)</name>
    <name type="common">Leptospira parva</name>
    <dbReference type="NCBI Taxonomy" id="869212"/>
    <lineage>
        <taxon>Bacteria</taxon>
        <taxon>Pseudomonadati</taxon>
        <taxon>Spirochaetota</taxon>
        <taxon>Spirochaetia</taxon>
        <taxon>Leptospirales</taxon>
        <taxon>Leptospiraceae</taxon>
        <taxon>Turneriella</taxon>
    </lineage>
</organism>
<dbReference type="GO" id="GO:0003774">
    <property type="term" value="F:cytoskeletal motor activity"/>
    <property type="evidence" value="ECO:0007669"/>
    <property type="project" value="InterPro"/>
</dbReference>
<keyword evidence="10" id="KW-0969">Cilium</keyword>
<gene>
    <name evidence="10" type="ordered locus">Turpa_2654</name>
</gene>
<dbReference type="GO" id="GO:0009425">
    <property type="term" value="C:bacterial-type flagellum basal body"/>
    <property type="evidence" value="ECO:0007669"/>
    <property type="project" value="InterPro"/>
</dbReference>
<dbReference type="GO" id="GO:0006935">
    <property type="term" value="P:chemotaxis"/>
    <property type="evidence" value="ECO:0007669"/>
    <property type="project" value="UniProtKB-KW"/>
</dbReference>
<dbReference type="Pfam" id="PF01052">
    <property type="entry name" value="FliMN_C"/>
    <property type="match status" value="1"/>
</dbReference>
<accession>I4B7N7</accession>
<dbReference type="Proteomes" id="UP000006048">
    <property type="component" value="Chromosome"/>
</dbReference>
<keyword evidence="11" id="KW-1185">Reference proteome</keyword>
<evidence type="ECO:0000313" key="10">
    <source>
        <dbReference type="EMBL" id="AFM13294.1"/>
    </source>
</evidence>
<dbReference type="GO" id="GO:0071973">
    <property type="term" value="P:bacterial-type flagellum-dependent cell motility"/>
    <property type="evidence" value="ECO:0007669"/>
    <property type="project" value="InterPro"/>
</dbReference>
<dbReference type="OrthoDB" id="9773459at2"/>
<dbReference type="PRINTS" id="PR00956">
    <property type="entry name" value="FLGMOTORFLIN"/>
</dbReference>
<comment type="function">
    <text evidence="8">FliM is one of three proteins (FliG, FliN, FliM) that forms the rotor-mounted switch complex (C ring), located at the base of the basal body. This complex interacts with the CheY and CheZ chemotaxis proteins, in addition to contacting components of the motor that determine the direction of flagellar rotation.</text>
</comment>
<dbReference type="InterPro" id="IPR001543">
    <property type="entry name" value="FliN-like_C"/>
</dbReference>
<dbReference type="NCBIfam" id="TIGR02480">
    <property type="entry name" value="fliN"/>
    <property type="match status" value="1"/>
</dbReference>
<evidence type="ECO:0000256" key="3">
    <source>
        <dbReference type="ARBA" id="ARBA00021897"/>
    </source>
</evidence>
<dbReference type="RefSeq" id="WP_014803799.1">
    <property type="nucleotide sequence ID" value="NC_018020.1"/>
</dbReference>
<dbReference type="PANTHER" id="PTHR43484">
    <property type="match status" value="1"/>
</dbReference>
<name>I4B7N7_TURPD</name>
<dbReference type="PANTHER" id="PTHR43484:SF1">
    <property type="entry name" value="FLAGELLAR MOTOR SWITCH PROTEIN FLIN"/>
    <property type="match status" value="1"/>
</dbReference>
<dbReference type="Gene3D" id="2.30.330.10">
    <property type="entry name" value="SpoA-like"/>
    <property type="match status" value="1"/>
</dbReference>
<dbReference type="STRING" id="869212.Turpa_2654"/>
<dbReference type="PATRIC" id="fig|869212.3.peg.2678"/>
<keyword evidence="6" id="KW-0283">Flagellar rotation</keyword>
<keyword evidence="5" id="KW-0145">Chemotaxis</keyword>
<dbReference type="GO" id="GO:0005886">
    <property type="term" value="C:plasma membrane"/>
    <property type="evidence" value="ECO:0007669"/>
    <property type="project" value="UniProtKB-SubCell"/>
</dbReference>
<keyword evidence="4" id="KW-1003">Cell membrane</keyword>
<protein>
    <recommendedName>
        <fullName evidence="3">Flagellar motor switch protein FliN</fullName>
    </recommendedName>
</protein>
<evidence type="ECO:0000256" key="8">
    <source>
        <dbReference type="ARBA" id="ARBA00025044"/>
    </source>
</evidence>
<dbReference type="SUPFAM" id="SSF101801">
    <property type="entry name" value="Surface presentation of antigens (SPOA)"/>
    <property type="match status" value="1"/>
</dbReference>
<evidence type="ECO:0000256" key="6">
    <source>
        <dbReference type="ARBA" id="ARBA00022779"/>
    </source>
</evidence>
<evidence type="ECO:0000256" key="4">
    <source>
        <dbReference type="ARBA" id="ARBA00022475"/>
    </source>
</evidence>
<evidence type="ECO:0000256" key="7">
    <source>
        <dbReference type="ARBA" id="ARBA00023136"/>
    </source>
</evidence>
<evidence type="ECO:0000313" key="11">
    <source>
        <dbReference type="Proteomes" id="UP000006048"/>
    </source>
</evidence>
<dbReference type="SUPFAM" id="SSF103039">
    <property type="entry name" value="CheC-like"/>
    <property type="match status" value="1"/>
</dbReference>
<evidence type="ECO:0000256" key="5">
    <source>
        <dbReference type="ARBA" id="ARBA00022500"/>
    </source>
</evidence>
<dbReference type="HOGENOM" id="CLU_033893_0_0_12"/>
<dbReference type="KEGG" id="tpx:Turpa_2654"/>
<dbReference type="InterPro" id="IPR036429">
    <property type="entry name" value="SpoA-like_sf"/>
</dbReference>
<reference evidence="10 11" key="1">
    <citation type="submission" date="2012-06" db="EMBL/GenBank/DDBJ databases">
        <title>The complete chromosome of genome of Turneriella parva DSM 21527.</title>
        <authorList>
            <consortium name="US DOE Joint Genome Institute (JGI-PGF)"/>
            <person name="Lucas S."/>
            <person name="Han J."/>
            <person name="Lapidus A."/>
            <person name="Bruce D."/>
            <person name="Goodwin L."/>
            <person name="Pitluck S."/>
            <person name="Peters L."/>
            <person name="Kyrpides N."/>
            <person name="Mavromatis K."/>
            <person name="Ivanova N."/>
            <person name="Mikhailova N."/>
            <person name="Chertkov O."/>
            <person name="Detter J.C."/>
            <person name="Tapia R."/>
            <person name="Han C."/>
            <person name="Land M."/>
            <person name="Hauser L."/>
            <person name="Markowitz V."/>
            <person name="Cheng J.-F."/>
            <person name="Hugenholtz P."/>
            <person name="Woyke T."/>
            <person name="Wu D."/>
            <person name="Gronow S."/>
            <person name="Wellnitz S."/>
            <person name="Brambilla E."/>
            <person name="Klenk H.-P."/>
            <person name="Eisen J.A."/>
        </authorList>
    </citation>
    <scope>NUCLEOTIDE SEQUENCE [LARGE SCALE GENOMIC DNA]</scope>
    <source>
        <strain evidence="11">ATCC BAA-1111 / DSM 21527 / NCTC 11395 / H</strain>
    </source>
</reference>
<keyword evidence="7" id="KW-0472">Membrane</keyword>
<dbReference type="EMBL" id="CP002959">
    <property type="protein sequence ID" value="AFM13294.1"/>
    <property type="molecule type" value="Genomic_DNA"/>
</dbReference>
<evidence type="ECO:0000259" key="9">
    <source>
        <dbReference type="Pfam" id="PF01052"/>
    </source>
</evidence>
<sequence>MGDGSLSQEEIDALLMGTDDMAAPAGKGGGAAVSDGGGLSPTERELLADAFNDAMQVAGSQAGAMVGKNVQITNAQVDEITPAQIAAELPKGGVIAEISMGSTQTALVFPKDIARRIAQTMMGASDEGGEINDAHLSTLSELSQSIVSSIANGLGGKFNESLSPSMPDMKLFASPADAPQFMGGIVKISYNIAVEGMPGSRMTHYIDAGSASRWAKANRSAGAPQAAAFDMDFGGAAGGGGGGMGGGVSVNPINFPSLQQGSGAAQLPPNLELLLDVQMALTVELGRTKKYVKEILSLGEGSIIELDKLAGEPVDLLVNGKLIARGEVVVIDENFGVRVTDIVGPAERMARMAGG</sequence>
<comment type="similarity">
    <text evidence="2">Belongs to the FliN/MopA/SpaO family.</text>
</comment>
<evidence type="ECO:0000256" key="2">
    <source>
        <dbReference type="ARBA" id="ARBA00009226"/>
    </source>
</evidence>
<dbReference type="InterPro" id="IPR001172">
    <property type="entry name" value="FliN_T3SS_HrcQb"/>
</dbReference>
<dbReference type="Gene3D" id="3.40.1550.10">
    <property type="entry name" value="CheC-like"/>
    <property type="match status" value="1"/>
</dbReference>
<evidence type="ECO:0000256" key="1">
    <source>
        <dbReference type="ARBA" id="ARBA00004413"/>
    </source>
</evidence>
<dbReference type="InterPro" id="IPR028976">
    <property type="entry name" value="CheC-like_sf"/>
</dbReference>
<keyword evidence="10" id="KW-0282">Flagellum</keyword>
<feature type="domain" description="Flagellar motor switch protein FliN-like C-terminal" evidence="9">
    <location>
        <begin position="273"/>
        <end position="343"/>
    </location>
</feature>
<proteinExistence type="inferred from homology"/>